<sequence>MRSLALIFSTFASLVLSETWHRLPDVPISPRQEHATVLLPPGDIVLVGGVTNGTQSTTSLVQSYSITRRKWTSLPPLPVPLNHPNAAVLSGQLYVFGGLAQKNTSWTAIPNSYRYDAKTRSWRRIADVPDGGVGSAAVGVWDGKVILAGGLKEIQLVSPYTQSTISSVYIYDSLTNAYLALPAAAAQLPDTRDHACGAVIEHRFYVLGGRERGQLTGKSSVPVLDLNDLNKGWSVAEGIMPSPRAGLACGIVGKKVYTFGGEGNLKVESGVWNSTEVYDVAQDSWNTLVGMKVPRHGGGAVAFNGKIYVPGGGDVIGISPTSYFDVFVT</sequence>
<accession>A0A177C3C4</accession>
<dbReference type="Pfam" id="PF01344">
    <property type="entry name" value="Kelch_1"/>
    <property type="match status" value="1"/>
</dbReference>
<dbReference type="OrthoDB" id="45365at2759"/>
<dbReference type="PANTHER" id="PTHR46344">
    <property type="entry name" value="OS02G0202900 PROTEIN"/>
    <property type="match status" value="1"/>
</dbReference>
<feature type="chain" id="PRO_5008057653" evidence="3">
    <location>
        <begin position="18"/>
        <end position="329"/>
    </location>
</feature>
<dbReference type="PANTHER" id="PTHR46344:SF27">
    <property type="entry name" value="KELCH REPEAT SUPERFAMILY PROTEIN"/>
    <property type="match status" value="1"/>
</dbReference>
<evidence type="ECO:0000313" key="5">
    <source>
        <dbReference type="Proteomes" id="UP000077069"/>
    </source>
</evidence>
<dbReference type="AlphaFoldDB" id="A0A177C3C4"/>
<dbReference type="SUPFAM" id="SSF117281">
    <property type="entry name" value="Kelch motif"/>
    <property type="match status" value="2"/>
</dbReference>
<proteinExistence type="predicted"/>
<feature type="signal peptide" evidence="3">
    <location>
        <begin position="1"/>
        <end position="17"/>
    </location>
</feature>
<reference evidence="4 5" key="1">
    <citation type="submission" date="2016-05" db="EMBL/GenBank/DDBJ databases">
        <title>Comparative analysis of secretome profiles of manganese(II)-oxidizing ascomycete fungi.</title>
        <authorList>
            <consortium name="DOE Joint Genome Institute"/>
            <person name="Zeiner C.A."/>
            <person name="Purvine S.O."/>
            <person name="Zink E.M."/>
            <person name="Wu S."/>
            <person name="Pasa-Tolic L."/>
            <person name="Chaput D.L."/>
            <person name="Haridas S."/>
            <person name="Grigoriev I.V."/>
            <person name="Santelli C.M."/>
            <person name="Hansel C.M."/>
        </authorList>
    </citation>
    <scope>NUCLEOTIDE SEQUENCE [LARGE SCALE GENOMIC DNA]</scope>
    <source>
        <strain evidence="4 5">AP3s5-JAC2a</strain>
    </source>
</reference>
<keyword evidence="3" id="KW-0732">Signal</keyword>
<dbReference type="InterPro" id="IPR006652">
    <property type="entry name" value="Kelch_1"/>
</dbReference>
<protein>
    <submittedName>
        <fullName evidence="4">Kelch repeat-containing protein</fullName>
    </submittedName>
</protein>
<dbReference type="Gene3D" id="2.120.10.80">
    <property type="entry name" value="Kelch-type beta propeller"/>
    <property type="match status" value="2"/>
</dbReference>
<dbReference type="EMBL" id="KV441556">
    <property type="protein sequence ID" value="OAG02244.1"/>
    <property type="molecule type" value="Genomic_DNA"/>
</dbReference>
<keyword evidence="2" id="KW-0677">Repeat</keyword>
<dbReference type="SMART" id="SM00612">
    <property type="entry name" value="Kelch"/>
    <property type="match status" value="3"/>
</dbReference>
<evidence type="ECO:0000256" key="1">
    <source>
        <dbReference type="ARBA" id="ARBA00022441"/>
    </source>
</evidence>
<dbReference type="Pfam" id="PF24681">
    <property type="entry name" value="Kelch_KLHDC2_KLHL20_DRC7"/>
    <property type="match status" value="1"/>
</dbReference>
<evidence type="ECO:0000313" key="4">
    <source>
        <dbReference type="EMBL" id="OAG02244.1"/>
    </source>
</evidence>
<evidence type="ECO:0000256" key="2">
    <source>
        <dbReference type="ARBA" id="ARBA00022737"/>
    </source>
</evidence>
<name>A0A177C3C4_9PLEO</name>
<keyword evidence="1" id="KW-0880">Kelch repeat</keyword>
<dbReference type="RefSeq" id="XP_018032609.1">
    <property type="nucleotide sequence ID" value="XM_018184372.1"/>
</dbReference>
<keyword evidence="5" id="KW-1185">Reference proteome</keyword>
<organism evidence="4 5">
    <name type="scientific">Paraphaeosphaeria sporulosa</name>
    <dbReference type="NCBI Taxonomy" id="1460663"/>
    <lineage>
        <taxon>Eukaryota</taxon>
        <taxon>Fungi</taxon>
        <taxon>Dikarya</taxon>
        <taxon>Ascomycota</taxon>
        <taxon>Pezizomycotina</taxon>
        <taxon>Dothideomycetes</taxon>
        <taxon>Pleosporomycetidae</taxon>
        <taxon>Pleosporales</taxon>
        <taxon>Massarineae</taxon>
        <taxon>Didymosphaeriaceae</taxon>
        <taxon>Paraphaeosphaeria</taxon>
    </lineage>
</organism>
<dbReference type="InterPro" id="IPR015915">
    <property type="entry name" value="Kelch-typ_b-propeller"/>
</dbReference>
<dbReference type="InParanoid" id="A0A177C3C4"/>
<evidence type="ECO:0000256" key="3">
    <source>
        <dbReference type="SAM" id="SignalP"/>
    </source>
</evidence>
<gene>
    <name evidence="4" type="ORF">CC84DRAFT_1252906</name>
</gene>
<dbReference type="GeneID" id="28767858"/>
<dbReference type="STRING" id="1460663.A0A177C3C4"/>
<dbReference type="Proteomes" id="UP000077069">
    <property type="component" value="Unassembled WGS sequence"/>
</dbReference>